<protein>
    <submittedName>
        <fullName evidence="2">Uncharacterized protein</fullName>
    </submittedName>
</protein>
<evidence type="ECO:0000313" key="2">
    <source>
        <dbReference type="WBParaSite" id="RSKR_0000249700.1"/>
    </source>
</evidence>
<reference evidence="2" key="1">
    <citation type="submission" date="2016-11" db="UniProtKB">
        <authorList>
            <consortium name="WormBaseParasite"/>
        </authorList>
    </citation>
    <scope>IDENTIFICATION</scope>
    <source>
        <strain evidence="2">KR3021</strain>
    </source>
</reference>
<proteinExistence type="predicted"/>
<name>A0AC35TP49_9BILA</name>
<accession>A0AC35TP49</accession>
<dbReference type="Proteomes" id="UP000095286">
    <property type="component" value="Unplaced"/>
</dbReference>
<dbReference type="WBParaSite" id="RSKR_0000249700.1">
    <property type="protein sequence ID" value="RSKR_0000249700.1"/>
    <property type="gene ID" value="RSKR_0000249700"/>
</dbReference>
<organism evidence="1 2">
    <name type="scientific">Rhabditophanes sp. KR3021</name>
    <dbReference type="NCBI Taxonomy" id="114890"/>
    <lineage>
        <taxon>Eukaryota</taxon>
        <taxon>Metazoa</taxon>
        <taxon>Ecdysozoa</taxon>
        <taxon>Nematoda</taxon>
        <taxon>Chromadorea</taxon>
        <taxon>Rhabditida</taxon>
        <taxon>Tylenchina</taxon>
        <taxon>Panagrolaimomorpha</taxon>
        <taxon>Strongyloidoidea</taxon>
        <taxon>Alloionematidae</taxon>
        <taxon>Rhabditophanes</taxon>
    </lineage>
</organism>
<evidence type="ECO:0000313" key="1">
    <source>
        <dbReference type="Proteomes" id="UP000095286"/>
    </source>
</evidence>
<sequence length="117" mass="13605">MVHLRQHIRQCKRKSEKEAAENSVETYLAEIKRQEGIIKQRQEEIHEYEIKLSSLKEVQVNINKEAEEINKRLVALENEKIAVEAARTEMDAANEIVNQLVKDQQELTSSINPRPSQ</sequence>